<sequence>MSSSRTEDGLRLTGLTVRYHDGPAALGPVDLRIPEHGLYTLVGPSGCGKTTLLRAVAGLLPRYEGEITYNGQRAAGREPLIGLVPQNYGLLPWKTVAANLRAALAVTLPGRSRKQEREERIARELQAMGIAELSGRYPLSLSGGQQQRAAVARAFALQPEIMLLDEPFSALDAMTREALQRVFLENWRTRRITALFVTHDVEEAVLLGQKIVVMIPGASGEPEIVDNPVFMLKDEDKRDSEAFFEQTRYIRKVMRTKW</sequence>
<evidence type="ECO:0000313" key="5">
    <source>
        <dbReference type="EMBL" id="AIQ65233.1"/>
    </source>
</evidence>
<dbReference type="GO" id="GO:0016887">
    <property type="term" value="F:ATP hydrolysis activity"/>
    <property type="evidence" value="ECO:0007669"/>
    <property type="project" value="InterPro"/>
</dbReference>
<dbReference type="RefSeq" id="WP_038698134.1">
    <property type="nucleotide sequence ID" value="NZ_CP009286.1"/>
</dbReference>
<dbReference type="HOGENOM" id="CLU_000604_1_22_9"/>
<dbReference type="KEGG" id="pste:PSTEL_21040"/>
<dbReference type="Pfam" id="PF00005">
    <property type="entry name" value="ABC_tran"/>
    <property type="match status" value="1"/>
</dbReference>
<dbReference type="SUPFAM" id="SSF52540">
    <property type="entry name" value="P-loop containing nucleoside triphosphate hydrolases"/>
    <property type="match status" value="1"/>
</dbReference>
<dbReference type="STRING" id="169760.PSTEL_21040"/>
<dbReference type="PROSITE" id="PS00211">
    <property type="entry name" value="ABC_TRANSPORTER_1"/>
    <property type="match status" value="1"/>
</dbReference>
<keyword evidence="3" id="KW-0067">ATP-binding</keyword>
<evidence type="ECO:0000259" key="4">
    <source>
        <dbReference type="PROSITE" id="PS50893"/>
    </source>
</evidence>
<evidence type="ECO:0000256" key="2">
    <source>
        <dbReference type="ARBA" id="ARBA00022741"/>
    </source>
</evidence>
<evidence type="ECO:0000256" key="1">
    <source>
        <dbReference type="ARBA" id="ARBA00022448"/>
    </source>
</evidence>
<dbReference type="InterPro" id="IPR050093">
    <property type="entry name" value="ABC_SmlMolc_Importer"/>
</dbReference>
<feature type="domain" description="ABC transporter" evidence="4">
    <location>
        <begin position="10"/>
        <end position="241"/>
    </location>
</feature>
<dbReference type="InterPro" id="IPR027417">
    <property type="entry name" value="P-loop_NTPase"/>
</dbReference>
<keyword evidence="1" id="KW-0813">Transport</keyword>
<dbReference type="PANTHER" id="PTHR42781:SF8">
    <property type="entry name" value="BICARBONATE TRANSPORT ATP-BINDING PROTEIN CMPC"/>
    <property type="match status" value="1"/>
</dbReference>
<evidence type="ECO:0000256" key="3">
    <source>
        <dbReference type="ARBA" id="ARBA00022840"/>
    </source>
</evidence>
<proteinExistence type="predicted"/>
<dbReference type="InterPro" id="IPR003593">
    <property type="entry name" value="AAA+_ATPase"/>
</dbReference>
<organism evidence="5 6">
    <name type="scientific">Paenibacillus stellifer</name>
    <dbReference type="NCBI Taxonomy" id="169760"/>
    <lineage>
        <taxon>Bacteria</taxon>
        <taxon>Bacillati</taxon>
        <taxon>Bacillota</taxon>
        <taxon>Bacilli</taxon>
        <taxon>Bacillales</taxon>
        <taxon>Paenibacillaceae</taxon>
        <taxon>Paenibacillus</taxon>
    </lineage>
</organism>
<dbReference type="AlphaFoldDB" id="A0A089M139"/>
<dbReference type="PANTHER" id="PTHR42781">
    <property type="entry name" value="SPERMIDINE/PUTRESCINE IMPORT ATP-BINDING PROTEIN POTA"/>
    <property type="match status" value="1"/>
</dbReference>
<keyword evidence="6" id="KW-1185">Reference proteome</keyword>
<dbReference type="OrthoDB" id="9802264at2"/>
<dbReference type="PROSITE" id="PS50893">
    <property type="entry name" value="ABC_TRANSPORTER_2"/>
    <property type="match status" value="1"/>
</dbReference>
<accession>A0A089M139</accession>
<dbReference type="EMBL" id="CP009286">
    <property type="protein sequence ID" value="AIQ65233.1"/>
    <property type="molecule type" value="Genomic_DNA"/>
</dbReference>
<protein>
    <recommendedName>
        <fullName evidence="4">ABC transporter domain-containing protein</fullName>
    </recommendedName>
</protein>
<dbReference type="SMART" id="SM00382">
    <property type="entry name" value="AAA"/>
    <property type="match status" value="1"/>
</dbReference>
<dbReference type="InterPro" id="IPR017871">
    <property type="entry name" value="ABC_transporter-like_CS"/>
</dbReference>
<dbReference type="Proteomes" id="UP000029507">
    <property type="component" value="Chromosome"/>
</dbReference>
<evidence type="ECO:0000313" key="6">
    <source>
        <dbReference type="Proteomes" id="UP000029507"/>
    </source>
</evidence>
<name>A0A089M139_9BACL</name>
<dbReference type="InterPro" id="IPR003439">
    <property type="entry name" value="ABC_transporter-like_ATP-bd"/>
</dbReference>
<dbReference type="Gene3D" id="3.40.50.300">
    <property type="entry name" value="P-loop containing nucleotide triphosphate hydrolases"/>
    <property type="match status" value="1"/>
</dbReference>
<gene>
    <name evidence="5" type="ORF">PSTEL_21040</name>
</gene>
<reference evidence="5 6" key="1">
    <citation type="submission" date="2014-08" db="EMBL/GenBank/DDBJ databases">
        <title>Comparative genomics of the Paenibacillus odorifer group.</title>
        <authorList>
            <person name="den Bakker H.C."/>
            <person name="Tsai Y.-C."/>
            <person name="Martin N."/>
            <person name="Korlach J."/>
            <person name="Wiedmann M."/>
        </authorList>
    </citation>
    <scope>NUCLEOTIDE SEQUENCE [LARGE SCALE GENOMIC DNA]</scope>
    <source>
        <strain evidence="5 6">DSM 14472</strain>
    </source>
</reference>
<keyword evidence="2" id="KW-0547">Nucleotide-binding</keyword>
<dbReference type="GO" id="GO:0005524">
    <property type="term" value="F:ATP binding"/>
    <property type="evidence" value="ECO:0007669"/>
    <property type="project" value="UniProtKB-KW"/>
</dbReference>